<dbReference type="Proteomes" id="UP000309668">
    <property type="component" value="Unassembled WGS sequence"/>
</dbReference>
<protein>
    <submittedName>
        <fullName evidence="2">DUF2141 domain-containing protein</fullName>
    </submittedName>
</protein>
<comment type="caution">
    <text evidence="2">The sequence shown here is derived from an EMBL/GenBank/DDBJ whole genome shotgun (WGS) entry which is preliminary data.</text>
</comment>
<accession>A0A5S3P5F2</accession>
<reference evidence="2 3" key="1">
    <citation type="submission" date="2019-05" db="EMBL/GenBank/DDBJ databases">
        <title>Erythrobacter marisflavi sp. nov., isolated from isolated from water of an estuary environment.</title>
        <authorList>
            <person name="Yoon J.-H."/>
        </authorList>
    </citation>
    <scope>NUCLEOTIDE SEQUENCE [LARGE SCALE GENOMIC DNA]</scope>
    <source>
        <strain evidence="2 3">KEM-5</strain>
    </source>
</reference>
<sequence length="173" mass="18439">MQLRTVFPPLGSPVRHRQGPERQRLSRTAALLLLPLAAGLTGASAPQEGATVTVTATDLRSAKGLVQACMTSAESQFPRCDNPAEVLGTTVSAAGKTVTLRFTGVKPGRYAIALLHDENGNGKADMALGFMPKEGFGFSRDARVRMGPPKFSEAAVDIGTADQHFSIRMRYLL</sequence>
<dbReference type="AlphaFoldDB" id="A0A5S3P5F2"/>
<dbReference type="Pfam" id="PF09912">
    <property type="entry name" value="DUF2141"/>
    <property type="match status" value="1"/>
</dbReference>
<feature type="region of interest" description="Disordered" evidence="1">
    <location>
        <begin position="1"/>
        <end position="22"/>
    </location>
</feature>
<dbReference type="InterPro" id="IPR018673">
    <property type="entry name" value="DUF2141"/>
</dbReference>
<organism evidence="2 3">
    <name type="scientific">Qipengyuania marisflavi</name>
    <dbReference type="NCBI Taxonomy" id="2486356"/>
    <lineage>
        <taxon>Bacteria</taxon>
        <taxon>Pseudomonadati</taxon>
        <taxon>Pseudomonadota</taxon>
        <taxon>Alphaproteobacteria</taxon>
        <taxon>Sphingomonadales</taxon>
        <taxon>Erythrobacteraceae</taxon>
        <taxon>Qipengyuania</taxon>
    </lineage>
</organism>
<proteinExistence type="predicted"/>
<dbReference type="OrthoDB" id="9788332at2"/>
<keyword evidence="3" id="KW-1185">Reference proteome</keyword>
<dbReference type="EMBL" id="VCAO01000003">
    <property type="protein sequence ID" value="TMM48269.1"/>
    <property type="molecule type" value="Genomic_DNA"/>
</dbReference>
<name>A0A5S3P5F2_9SPHN</name>
<evidence type="ECO:0000256" key="1">
    <source>
        <dbReference type="SAM" id="MobiDB-lite"/>
    </source>
</evidence>
<gene>
    <name evidence="2" type="ORF">FEV51_08255</name>
</gene>
<evidence type="ECO:0000313" key="2">
    <source>
        <dbReference type="EMBL" id="TMM48269.1"/>
    </source>
</evidence>
<evidence type="ECO:0000313" key="3">
    <source>
        <dbReference type="Proteomes" id="UP000309668"/>
    </source>
</evidence>